<protein>
    <submittedName>
        <fullName evidence="2">Thiosulfate oxidation carrier complex protein SoxZ</fullName>
    </submittedName>
</protein>
<evidence type="ECO:0000259" key="1">
    <source>
        <dbReference type="Pfam" id="PF08770"/>
    </source>
</evidence>
<proteinExistence type="predicted"/>
<feature type="domain" description="Sulphur oxidation protein SoxZ" evidence="1">
    <location>
        <begin position="11"/>
        <end position="97"/>
    </location>
</feature>
<name>A0A1B1UEG5_9BRAD</name>
<gene>
    <name evidence="2" type="ORF">LMTR13_14180</name>
</gene>
<evidence type="ECO:0000313" key="2">
    <source>
        <dbReference type="EMBL" id="ANW01149.1"/>
    </source>
</evidence>
<dbReference type="AlphaFoldDB" id="A0A1B1UEG5"/>
<dbReference type="EMBL" id="CP016428">
    <property type="protein sequence ID" value="ANW01149.1"/>
    <property type="molecule type" value="Genomic_DNA"/>
</dbReference>
<sequence>MFTPAPRVQVPSAAANGEVFPVKTLISHRMETGLRHDDQGNVISRRIINKFTCRHNDAVVFSVDLHEAVAANPFIEFYLRATESGRLEFVWEEDGGGIYALEHHLTVT</sequence>
<evidence type="ECO:0000313" key="3">
    <source>
        <dbReference type="Proteomes" id="UP000092839"/>
    </source>
</evidence>
<dbReference type="InterPro" id="IPR014880">
    <property type="entry name" value="SoxZ_dom"/>
</dbReference>
<dbReference type="Gene3D" id="2.60.40.10">
    <property type="entry name" value="Immunoglobulins"/>
    <property type="match status" value="1"/>
</dbReference>
<dbReference type="STRING" id="1274631.LMTR13_14180"/>
<dbReference type="Proteomes" id="UP000092839">
    <property type="component" value="Chromosome"/>
</dbReference>
<dbReference type="OrthoDB" id="9795530at2"/>
<dbReference type="InterPro" id="IPR030995">
    <property type="entry name" value="SoxZ"/>
</dbReference>
<dbReference type="Pfam" id="PF08770">
    <property type="entry name" value="SoxZ"/>
    <property type="match status" value="1"/>
</dbReference>
<reference evidence="2 3" key="1">
    <citation type="submission" date="2016-07" db="EMBL/GenBank/DDBJ databases">
        <title>Complete genome sequence of Bradyrhizobium icense LMTR 13T, a potential inoculant strain isolated from lima bean (Phaseolus lunatus) in Peru.</title>
        <authorList>
            <person name="Ormeno-Orrillo E."/>
            <person name="Duran D."/>
            <person name="Rogel M.A."/>
            <person name="Rey L."/>
            <person name="Imperial J."/>
            <person name="Ruiz-Argueso T."/>
            <person name="Martinez-Romero E."/>
        </authorList>
    </citation>
    <scope>NUCLEOTIDE SEQUENCE [LARGE SCALE GENOMIC DNA]</scope>
    <source>
        <strain evidence="2 3">LMTR 13</strain>
    </source>
</reference>
<dbReference type="InterPro" id="IPR014756">
    <property type="entry name" value="Ig_E-set"/>
</dbReference>
<organism evidence="2 3">
    <name type="scientific">Bradyrhizobium icense</name>
    <dbReference type="NCBI Taxonomy" id="1274631"/>
    <lineage>
        <taxon>Bacteria</taxon>
        <taxon>Pseudomonadati</taxon>
        <taxon>Pseudomonadota</taxon>
        <taxon>Alphaproteobacteria</taxon>
        <taxon>Hyphomicrobiales</taxon>
        <taxon>Nitrobacteraceae</taxon>
        <taxon>Bradyrhizobium</taxon>
    </lineage>
</organism>
<dbReference type="KEGG" id="bic:LMTR13_14180"/>
<accession>A0A1B1UEG5</accession>
<dbReference type="SUPFAM" id="SSF81296">
    <property type="entry name" value="E set domains"/>
    <property type="match status" value="1"/>
</dbReference>
<keyword evidence="3" id="KW-1185">Reference proteome</keyword>
<dbReference type="NCBIfam" id="TIGR04490">
    <property type="entry name" value="SoxZ_true"/>
    <property type="match status" value="1"/>
</dbReference>
<dbReference type="InterPro" id="IPR013783">
    <property type="entry name" value="Ig-like_fold"/>
</dbReference>
<dbReference type="RefSeq" id="WP_065728417.1">
    <property type="nucleotide sequence ID" value="NZ_CP016428.1"/>
</dbReference>